<feature type="transmembrane region" description="Helical" evidence="4">
    <location>
        <begin position="28"/>
        <end position="48"/>
    </location>
</feature>
<accession>A0A1A3NJ82</accession>
<feature type="region of interest" description="Disordered" evidence="3">
    <location>
        <begin position="1"/>
        <end position="23"/>
    </location>
</feature>
<sequence>MAIDAAAAGQLNDSEPIAPQSDPTPRRAILLGLTLVVALAILLLWLGFRVHQAEQTQAQRGEFLQVATQGAVNLTTIDWRHADADVHRILDGATGEFRDDFARRSGPFIDVLRQAQSSTVGSVTESGLESQTADTAQALVEVSVQTSNAGAAEPVPRVWRMRITVAKVGDQVKVSSVRFVP</sequence>
<evidence type="ECO:0000256" key="4">
    <source>
        <dbReference type="SAM" id="Phobius"/>
    </source>
</evidence>
<gene>
    <name evidence="5" type="ORF">A5634_10240</name>
</gene>
<keyword evidence="4" id="KW-1133">Transmembrane helix</keyword>
<name>A0A1A3NJ82_MYCAS</name>
<dbReference type="EMBL" id="LZLS01000204">
    <property type="protein sequence ID" value="OBK21390.1"/>
    <property type="molecule type" value="Genomic_DNA"/>
</dbReference>
<reference evidence="5 6" key="1">
    <citation type="submission" date="2016-06" db="EMBL/GenBank/DDBJ databases">
        <authorList>
            <person name="Kjaerup R.B."/>
            <person name="Dalgaard T.S."/>
            <person name="Juul-Madsen H.R."/>
        </authorList>
    </citation>
    <scope>NUCLEOTIDE SEQUENCE [LARGE SCALE GENOMIC DNA]</scope>
    <source>
        <strain evidence="5 6">1165133.8</strain>
    </source>
</reference>
<protein>
    <submittedName>
        <fullName evidence="5">Mammalian cell entry protein</fullName>
    </submittedName>
</protein>
<dbReference type="RefSeq" id="WP_065146486.1">
    <property type="nucleotide sequence ID" value="NZ_LZLS01000204.1"/>
</dbReference>
<evidence type="ECO:0000313" key="6">
    <source>
        <dbReference type="Proteomes" id="UP000093928"/>
    </source>
</evidence>
<dbReference type="GO" id="GO:0016020">
    <property type="term" value="C:membrane"/>
    <property type="evidence" value="ECO:0007669"/>
    <property type="project" value="UniProtKB-SubCell"/>
</dbReference>
<organism evidence="5 6">
    <name type="scientific">Mycobacterium asiaticum</name>
    <dbReference type="NCBI Taxonomy" id="1790"/>
    <lineage>
        <taxon>Bacteria</taxon>
        <taxon>Bacillati</taxon>
        <taxon>Actinomycetota</taxon>
        <taxon>Actinomycetes</taxon>
        <taxon>Mycobacteriales</taxon>
        <taxon>Mycobacteriaceae</taxon>
        <taxon>Mycobacterium</taxon>
    </lineage>
</organism>
<comment type="subcellular location">
    <subcellularLocation>
        <location evidence="1">Membrane</location>
    </subcellularLocation>
</comment>
<dbReference type="AlphaFoldDB" id="A0A1A3NJ82"/>
<evidence type="ECO:0000256" key="2">
    <source>
        <dbReference type="ARBA" id="ARBA00023136"/>
    </source>
</evidence>
<dbReference type="PANTHER" id="PTHR37042">
    <property type="entry name" value="OUTER MEMBRANE PROTEIN RV1973"/>
    <property type="match status" value="1"/>
</dbReference>
<evidence type="ECO:0000313" key="5">
    <source>
        <dbReference type="EMBL" id="OBK21390.1"/>
    </source>
</evidence>
<comment type="caution">
    <text evidence="5">The sequence shown here is derived from an EMBL/GenBank/DDBJ whole genome shotgun (WGS) entry which is preliminary data.</text>
</comment>
<evidence type="ECO:0000256" key="3">
    <source>
        <dbReference type="SAM" id="MobiDB-lite"/>
    </source>
</evidence>
<keyword evidence="2 4" id="KW-0472">Membrane</keyword>
<dbReference type="PANTHER" id="PTHR37042:SF4">
    <property type="entry name" value="OUTER MEMBRANE PROTEIN RV1973"/>
    <property type="match status" value="1"/>
</dbReference>
<proteinExistence type="predicted"/>
<keyword evidence="4" id="KW-0812">Transmembrane</keyword>
<dbReference type="Proteomes" id="UP000093928">
    <property type="component" value="Unassembled WGS sequence"/>
</dbReference>
<evidence type="ECO:0000256" key="1">
    <source>
        <dbReference type="ARBA" id="ARBA00004370"/>
    </source>
</evidence>